<evidence type="ECO:0000256" key="4">
    <source>
        <dbReference type="RuleBase" id="RU368009"/>
    </source>
</evidence>
<feature type="transmembrane region" description="Helical" evidence="5">
    <location>
        <begin position="223"/>
        <end position="246"/>
    </location>
</feature>
<evidence type="ECO:0000256" key="3">
    <source>
        <dbReference type="ARBA" id="ARBA00022840"/>
    </source>
</evidence>
<comment type="function">
    <text evidence="4">Catalytic subunit of the dimeric E1 enzyme, which activates NEDD8.</text>
</comment>
<dbReference type="InterPro" id="IPR023318">
    <property type="entry name" value="Ub_act_enz_dom_a_sf"/>
</dbReference>
<dbReference type="InterPro" id="IPR045886">
    <property type="entry name" value="ThiF/MoeB/HesA"/>
</dbReference>
<dbReference type="OMA" id="QIFPETI"/>
<comment type="caution">
    <text evidence="7">The sequence shown here is derived from an EMBL/GenBank/DDBJ whole genome shotgun (WGS) entry which is preliminary data.</text>
</comment>
<organism evidence="7 8">
    <name type="scientific">Reticulomyxa filosa</name>
    <dbReference type="NCBI Taxonomy" id="46433"/>
    <lineage>
        <taxon>Eukaryota</taxon>
        <taxon>Sar</taxon>
        <taxon>Rhizaria</taxon>
        <taxon>Retaria</taxon>
        <taxon>Foraminifera</taxon>
        <taxon>Monothalamids</taxon>
        <taxon>Reticulomyxidae</taxon>
        <taxon>Reticulomyxa</taxon>
    </lineage>
</organism>
<evidence type="ECO:0000259" key="6">
    <source>
        <dbReference type="SMART" id="SM01181"/>
    </source>
</evidence>
<dbReference type="UniPathway" id="UPA00885"/>
<dbReference type="EMBL" id="ASPP01001493">
    <property type="protein sequence ID" value="ETO35590.1"/>
    <property type="molecule type" value="Genomic_DNA"/>
</dbReference>
<dbReference type="GO" id="GO:0019781">
    <property type="term" value="F:NEDD8 activating enzyme activity"/>
    <property type="evidence" value="ECO:0007669"/>
    <property type="project" value="UniProtKB-UniRule"/>
</dbReference>
<reference evidence="7 8" key="1">
    <citation type="journal article" date="2013" name="Curr. Biol.">
        <title>The Genome of the Foraminiferan Reticulomyxa filosa.</title>
        <authorList>
            <person name="Glockner G."/>
            <person name="Hulsmann N."/>
            <person name="Schleicher M."/>
            <person name="Noegel A.A."/>
            <person name="Eichinger L."/>
            <person name="Gallinger C."/>
            <person name="Pawlowski J."/>
            <person name="Sierra R."/>
            <person name="Euteneuer U."/>
            <person name="Pillet L."/>
            <person name="Moustafa A."/>
            <person name="Platzer M."/>
            <person name="Groth M."/>
            <person name="Szafranski K."/>
            <person name="Schliwa M."/>
        </authorList>
    </citation>
    <scope>NUCLEOTIDE SEQUENCE [LARGE SCALE GENOMIC DNA]</scope>
</reference>
<comment type="catalytic activity">
    <reaction evidence="4">
        <text>ATP + [NEDD8 protein] + [E1 NEDD8-activating enzyme]-L-cysteine = AMP + diphosphate + [E1 NEDD8-activating enzyme]-S-[NEDD8 protein]-yl-L-cysteine.</text>
        <dbReference type="EC" id="6.2.1.64"/>
    </reaction>
</comment>
<keyword evidence="5" id="KW-0812">Transmembrane</keyword>
<dbReference type="GO" id="GO:0005737">
    <property type="term" value="C:cytoplasm"/>
    <property type="evidence" value="ECO:0007669"/>
    <property type="project" value="TreeGrafter"/>
</dbReference>
<protein>
    <recommendedName>
        <fullName evidence="4">NEDD8-activating enzyme E1 catalytic subunit</fullName>
        <ecNumber evidence="4">6.2.1.64</ecNumber>
    </recommendedName>
</protein>
<dbReference type="Gene3D" id="3.40.50.720">
    <property type="entry name" value="NAD(P)-binding Rossmann-like Domain"/>
    <property type="match status" value="1"/>
</dbReference>
<dbReference type="EC" id="6.2.1.64" evidence="4"/>
<dbReference type="Gene3D" id="1.10.10.520">
    <property type="entry name" value="Ubiquitin activating enzymes (Uba3). Chain: B, domain 2"/>
    <property type="match status" value="1"/>
</dbReference>
<keyword evidence="8" id="KW-1185">Reference proteome</keyword>
<dbReference type="OrthoDB" id="10255449at2759"/>
<keyword evidence="1 4" id="KW-0547">Nucleotide-binding</keyword>
<keyword evidence="4" id="KW-0436">Ligase</keyword>
<keyword evidence="3 4" id="KW-0067">ATP-binding</keyword>
<dbReference type="PANTHER" id="PTHR10953">
    <property type="entry name" value="UBIQUITIN-ACTIVATING ENZYME E1"/>
    <property type="match status" value="1"/>
</dbReference>
<dbReference type="PANTHER" id="PTHR10953:SF6">
    <property type="entry name" value="NEDD8-ACTIVATING ENZYME E1 CATALYTIC SUBUNIT"/>
    <property type="match status" value="1"/>
</dbReference>
<comment type="pathway">
    <text evidence="4">Protein modification; protein neddylation.</text>
</comment>
<dbReference type="SMART" id="SM01181">
    <property type="entry name" value="E2_bind"/>
    <property type="match status" value="1"/>
</dbReference>
<evidence type="ECO:0000313" key="8">
    <source>
        <dbReference type="Proteomes" id="UP000023152"/>
    </source>
</evidence>
<evidence type="ECO:0000256" key="1">
    <source>
        <dbReference type="ARBA" id="ARBA00022741"/>
    </source>
</evidence>
<gene>
    <name evidence="7" type="ORF">RFI_01474</name>
</gene>
<comment type="similarity">
    <text evidence="4">Belongs to the ubiquitin-activating E1 family. UBA3 subfamily.</text>
</comment>
<dbReference type="InterPro" id="IPR035985">
    <property type="entry name" value="Ubiquitin-activating_enz"/>
</dbReference>
<proteinExistence type="inferred from homology"/>
<evidence type="ECO:0000313" key="7">
    <source>
        <dbReference type="EMBL" id="ETO35590.1"/>
    </source>
</evidence>
<dbReference type="AlphaFoldDB" id="X6PAM7"/>
<dbReference type="Gene3D" id="3.10.290.20">
    <property type="entry name" value="Ubiquitin-like 2 activating enzyme e1b. Chain: B, domain 3"/>
    <property type="match status" value="1"/>
</dbReference>
<dbReference type="GO" id="GO:0005634">
    <property type="term" value="C:nucleus"/>
    <property type="evidence" value="ECO:0007669"/>
    <property type="project" value="TreeGrafter"/>
</dbReference>
<sequence>MKRVPGCTIKWHRKKLEDFGPAFYKKFDCVIAGLDNVEARRWLNAMLFDLVEFDEDGQIFPETIIPFIDGGTEGFLGQARMFLPRLTACFECSVGTMTPPKAFQSCTIASIPRRPEHCIAYAHKMLWNRLKWFKSVTEYEMETDKNKPDPCGITLDKDDVDHMSWIFNRAMERAKEFNIEGVTYNLTMQVVKNIIPAIASTNALVICSHVFIMFFLLMQKNTIYVLIAACVNECLKALTWCSYGLINYFMYMGQDGVYTRTFEYKPNPQCPVCGSIPILYKLDGDKTTFATLYAKILNDATLKLKDPSISVNGKTIFMAGKTLRALYEENMPKRISSLFTNGDVLQVTDPHCLGKGAAKIKVEFEEGAIYVPPIEE</sequence>
<dbReference type="GO" id="GO:0005524">
    <property type="term" value="F:ATP binding"/>
    <property type="evidence" value="ECO:0007669"/>
    <property type="project" value="UniProtKB-UniRule"/>
</dbReference>
<dbReference type="InterPro" id="IPR000594">
    <property type="entry name" value="ThiF_NAD_FAD-bd"/>
</dbReference>
<feature type="transmembrane region" description="Helical" evidence="5">
    <location>
        <begin position="194"/>
        <end position="217"/>
    </location>
</feature>
<dbReference type="InterPro" id="IPR014929">
    <property type="entry name" value="E2-binding"/>
</dbReference>
<evidence type="ECO:0000256" key="5">
    <source>
        <dbReference type="SAM" id="Phobius"/>
    </source>
</evidence>
<dbReference type="Pfam" id="PF00899">
    <property type="entry name" value="ThiF"/>
    <property type="match status" value="1"/>
</dbReference>
<dbReference type="Proteomes" id="UP000023152">
    <property type="component" value="Unassembled WGS sequence"/>
</dbReference>
<feature type="domain" description="E2 binding" evidence="6">
    <location>
        <begin position="280"/>
        <end position="365"/>
    </location>
</feature>
<keyword evidence="2 4" id="KW-0833">Ubl conjugation pathway</keyword>
<dbReference type="GO" id="GO:0045116">
    <property type="term" value="P:protein neddylation"/>
    <property type="evidence" value="ECO:0007669"/>
    <property type="project" value="UniProtKB-UniRule"/>
</dbReference>
<evidence type="ECO:0000256" key="2">
    <source>
        <dbReference type="ARBA" id="ARBA00022786"/>
    </source>
</evidence>
<keyword evidence="5" id="KW-0472">Membrane</keyword>
<accession>X6PAM7</accession>
<keyword evidence="5" id="KW-1133">Transmembrane helix</keyword>
<name>X6PAM7_RETFI</name>
<dbReference type="Pfam" id="PF08825">
    <property type="entry name" value="E2_bind"/>
    <property type="match status" value="1"/>
</dbReference>
<dbReference type="SUPFAM" id="SSF69572">
    <property type="entry name" value="Activating enzymes of the ubiquitin-like proteins"/>
    <property type="match status" value="1"/>
</dbReference>